<dbReference type="PROSITE" id="PS50113">
    <property type="entry name" value="PAC"/>
    <property type="match status" value="2"/>
</dbReference>
<evidence type="ECO:0000256" key="6">
    <source>
        <dbReference type="ARBA" id="ARBA00022777"/>
    </source>
</evidence>
<dbReference type="SMART" id="SM00387">
    <property type="entry name" value="HATPase_c"/>
    <property type="match status" value="1"/>
</dbReference>
<dbReference type="InterPro" id="IPR005467">
    <property type="entry name" value="His_kinase_dom"/>
</dbReference>
<proteinExistence type="predicted"/>
<dbReference type="SUPFAM" id="SSF55874">
    <property type="entry name" value="ATPase domain of HSP90 chaperone/DNA topoisomerase II/histidine kinase"/>
    <property type="match status" value="1"/>
</dbReference>
<evidence type="ECO:0000256" key="5">
    <source>
        <dbReference type="ARBA" id="ARBA00022741"/>
    </source>
</evidence>
<comment type="catalytic activity">
    <reaction evidence="1">
        <text>ATP + protein L-histidine = ADP + protein N-phospho-L-histidine.</text>
        <dbReference type="EC" id="2.7.13.3"/>
    </reaction>
</comment>
<dbReference type="PANTHER" id="PTHR43065:SF46">
    <property type="entry name" value="C4-DICARBOXYLATE TRANSPORT SENSOR PROTEIN DCTB"/>
    <property type="match status" value="1"/>
</dbReference>
<dbReference type="InterPro" id="IPR036890">
    <property type="entry name" value="HATPase_C_sf"/>
</dbReference>
<evidence type="ECO:0000259" key="13">
    <source>
        <dbReference type="PROSITE" id="PS50112"/>
    </source>
</evidence>
<dbReference type="PROSITE" id="PS50109">
    <property type="entry name" value="HIS_KIN"/>
    <property type="match status" value="1"/>
</dbReference>
<evidence type="ECO:0000256" key="9">
    <source>
        <dbReference type="PROSITE-ProRule" id="PRU00169"/>
    </source>
</evidence>
<keyword evidence="5" id="KW-0547">Nucleotide-binding</keyword>
<dbReference type="SMART" id="SM00091">
    <property type="entry name" value="PAS"/>
    <property type="match status" value="3"/>
</dbReference>
<evidence type="ECO:0000256" key="8">
    <source>
        <dbReference type="ARBA" id="ARBA00023012"/>
    </source>
</evidence>
<feature type="domain" description="PAC" evidence="14">
    <location>
        <begin position="247"/>
        <end position="298"/>
    </location>
</feature>
<dbReference type="Gene3D" id="3.40.50.2300">
    <property type="match status" value="1"/>
</dbReference>
<dbReference type="SUPFAM" id="SSF55785">
    <property type="entry name" value="PYP-like sensor domain (PAS domain)"/>
    <property type="match status" value="3"/>
</dbReference>
<dbReference type="SUPFAM" id="SSF52172">
    <property type="entry name" value="CheY-like"/>
    <property type="match status" value="1"/>
</dbReference>
<accession>A0ABR9GCS4</accession>
<dbReference type="Gene3D" id="3.30.450.20">
    <property type="entry name" value="PAS domain"/>
    <property type="match status" value="3"/>
</dbReference>
<dbReference type="InterPro" id="IPR013656">
    <property type="entry name" value="PAS_4"/>
</dbReference>
<feature type="modified residue" description="4-aspartylphosphate" evidence="9">
    <location>
        <position position="732"/>
    </location>
</feature>
<protein>
    <recommendedName>
        <fullName evidence="2">histidine kinase</fullName>
        <ecNumber evidence="2">2.7.13.3</ecNumber>
    </recommendedName>
</protein>
<dbReference type="InterPro" id="IPR035965">
    <property type="entry name" value="PAS-like_dom_sf"/>
</dbReference>
<dbReference type="InterPro" id="IPR000014">
    <property type="entry name" value="PAS"/>
</dbReference>
<evidence type="ECO:0000256" key="4">
    <source>
        <dbReference type="ARBA" id="ARBA00022679"/>
    </source>
</evidence>
<dbReference type="Proteomes" id="UP000651010">
    <property type="component" value="Unassembled WGS sequence"/>
</dbReference>
<dbReference type="InterPro" id="IPR013767">
    <property type="entry name" value="PAS_fold"/>
</dbReference>
<dbReference type="CDD" id="cd00130">
    <property type="entry name" value="PAS"/>
    <property type="match status" value="3"/>
</dbReference>
<keyword evidence="4" id="KW-0808">Transferase</keyword>
<dbReference type="EMBL" id="JACZZA010000010">
    <property type="protein sequence ID" value="MBE1161825.1"/>
    <property type="molecule type" value="Genomic_DNA"/>
</dbReference>
<sequence>MTQQEKPPNASDERVFGFIPAQALLKALPVPIYVTDAQGRVVYFNAAAVRFAGREPALGELWSVTWRLFDADGSPLAPEHSPMAIALHEGRVVRDVESIAERPDGSRVSFMPYPTPLFDEQGELVGGINALIDLTDQKRSEAALAQSLALREQRVRAQSFEGGVAMHGLSRPERDFQLLVRSVTDYAIFMLDAEGYITSWNIGAEKIKGYSEAEILGQHFSRFYTTEDRADGIPQLALARALHDGRYEAEGWRVRKDGTRFWANVVIDPVWDQDNLVGFAKVTRDATTRRAAEVALMESERRARGILDTALDAFVQVDEAGLITEWNPQAHALFGWSREAAVGKSLAWLCFSPDDVDTHDWFVTALHGDLRHPTHQVVVIDRSHQQFPVELSVSALALASGRLMNIFIRDVTEKLQMETQLRQAQKMEAMGQLTGGIAHDFNNILQGISGSLEVISMLAARGQQERSEKHIRNALESVKRAASLTHRLLAFARRQSLDPQPVDVTNLLGGMTELLRHTLGEQIALELVLSSDLWEARCDPNQLENALLNLAINARDAMPGGGRLRIEANNALDRDPESPSLDAVDQPYVKVAITDTGIGMSEEVRQRAFDPFYTTKAAGEGTGLGLSMVYGFARQSRGYCTIESEQGIGTCVELYLPRYVGEKQRAPVPVRASKPHFVQGEHILVVEDEAVIRNVITEVLSNLGYEITQAVDGLEGVSIAVSDYPIDLIITDIGLPGVNGRSVAEAARDRRPGLPVLLITGYDASADSAPLDLPAGTALLSKPFTVDKLREQVSRLLEWRRENAAAPADDETLQLNGAEPDASIQRS</sequence>
<evidence type="ECO:0000313" key="16">
    <source>
        <dbReference type="Proteomes" id="UP000651010"/>
    </source>
</evidence>
<dbReference type="SUPFAM" id="SSF47384">
    <property type="entry name" value="Homodimeric domain of signal transducing histidine kinase"/>
    <property type="match status" value="1"/>
</dbReference>
<feature type="domain" description="Histidine kinase" evidence="11">
    <location>
        <begin position="436"/>
        <end position="660"/>
    </location>
</feature>
<dbReference type="Pfam" id="PF08448">
    <property type="entry name" value="PAS_4"/>
    <property type="match status" value="1"/>
</dbReference>
<gene>
    <name evidence="15" type="ORF">IGX34_15690</name>
</gene>
<reference evidence="15 16" key="1">
    <citation type="submission" date="2020-09" db="EMBL/GenBank/DDBJ databases">
        <title>Dyella sp. 7MK23 isolated from forest soil.</title>
        <authorList>
            <person name="Fu J."/>
        </authorList>
    </citation>
    <scope>NUCLEOTIDE SEQUENCE [LARGE SCALE GENOMIC DNA]</scope>
    <source>
        <strain evidence="15 16">7MK23</strain>
    </source>
</reference>
<dbReference type="Pfam" id="PF00512">
    <property type="entry name" value="HisKA"/>
    <property type="match status" value="1"/>
</dbReference>
<keyword evidence="7" id="KW-0067">ATP-binding</keyword>
<feature type="domain" description="PAS" evidence="13">
    <location>
        <begin position="299"/>
        <end position="355"/>
    </location>
</feature>
<evidence type="ECO:0000259" key="12">
    <source>
        <dbReference type="PROSITE" id="PS50110"/>
    </source>
</evidence>
<dbReference type="Pfam" id="PF02518">
    <property type="entry name" value="HATPase_c"/>
    <property type="match status" value="1"/>
</dbReference>
<dbReference type="EC" id="2.7.13.3" evidence="2"/>
<keyword evidence="8" id="KW-0902">Two-component regulatory system</keyword>
<evidence type="ECO:0000259" key="11">
    <source>
        <dbReference type="PROSITE" id="PS50109"/>
    </source>
</evidence>
<evidence type="ECO:0000256" key="1">
    <source>
        <dbReference type="ARBA" id="ARBA00000085"/>
    </source>
</evidence>
<feature type="region of interest" description="Disordered" evidence="10">
    <location>
        <begin position="805"/>
        <end position="827"/>
    </location>
</feature>
<dbReference type="PRINTS" id="PR00344">
    <property type="entry name" value="BCTRLSENSOR"/>
</dbReference>
<dbReference type="InterPro" id="IPR001789">
    <property type="entry name" value="Sig_transdc_resp-reg_receiver"/>
</dbReference>
<dbReference type="InterPro" id="IPR003661">
    <property type="entry name" value="HisK_dim/P_dom"/>
</dbReference>
<dbReference type="InterPro" id="IPR000700">
    <property type="entry name" value="PAS-assoc_C"/>
</dbReference>
<dbReference type="Pfam" id="PF00989">
    <property type="entry name" value="PAS"/>
    <property type="match status" value="1"/>
</dbReference>
<dbReference type="SMART" id="SM00388">
    <property type="entry name" value="HisKA"/>
    <property type="match status" value="1"/>
</dbReference>
<organism evidence="15 16">
    <name type="scientific">Dyella acidiphila</name>
    <dbReference type="NCBI Taxonomy" id="2775866"/>
    <lineage>
        <taxon>Bacteria</taxon>
        <taxon>Pseudomonadati</taxon>
        <taxon>Pseudomonadota</taxon>
        <taxon>Gammaproteobacteria</taxon>
        <taxon>Lysobacterales</taxon>
        <taxon>Rhodanobacteraceae</taxon>
        <taxon>Dyella</taxon>
    </lineage>
</organism>
<dbReference type="InterPro" id="IPR011006">
    <property type="entry name" value="CheY-like_superfamily"/>
</dbReference>
<keyword evidence="16" id="KW-1185">Reference proteome</keyword>
<feature type="domain" description="PAS" evidence="13">
    <location>
        <begin position="172"/>
        <end position="245"/>
    </location>
</feature>
<feature type="domain" description="PAS" evidence="13">
    <location>
        <begin position="24"/>
        <end position="56"/>
    </location>
</feature>
<evidence type="ECO:0000256" key="3">
    <source>
        <dbReference type="ARBA" id="ARBA00022553"/>
    </source>
</evidence>
<dbReference type="Pfam" id="PF13426">
    <property type="entry name" value="PAS_9"/>
    <property type="match status" value="1"/>
</dbReference>
<dbReference type="InterPro" id="IPR003594">
    <property type="entry name" value="HATPase_dom"/>
</dbReference>
<dbReference type="Gene3D" id="3.30.565.10">
    <property type="entry name" value="Histidine kinase-like ATPase, C-terminal domain"/>
    <property type="match status" value="1"/>
</dbReference>
<dbReference type="SMART" id="SM00448">
    <property type="entry name" value="REC"/>
    <property type="match status" value="1"/>
</dbReference>
<dbReference type="InterPro" id="IPR036097">
    <property type="entry name" value="HisK_dim/P_sf"/>
</dbReference>
<dbReference type="Gene3D" id="1.10.287.130">
    <property type="match status" value="1"/>
</dbReference>
<dbReference type="PROSITE" id="PS50112">
    <property type="entry name" value="PAS"/>
    <property type="match status" value="3"/>
</dbReference>
<keyword evidence="3 9" id="KW-0597">Phosphoprotein</keyword>
<evidence type="ECO:0000313" key="15">
    <source>
        <dbReference type="EMBL" id="MBE1161825.1"/>
    </source>
</evidence>
<dbReference type="Pfam" id="PF00072">
    <property type="entry name" value="Response_reg"/>
    <property type="match status" value="1"/>
</dbReference>
<evidence type="ECO:0000256" key="2">
    <source>
        <dbReference type="ARBA" id="ARBA00012438"/>
    </source>
</evidence>
<name>A0ABR9GCS4_9GAMM</name>
<dbReference type="RefSeq" id="WP_192556669.1">
    <property type="nucleotide sequence ID" value="NZ_JACZZA010000010.1"/>
</dbReference>
<evidence type="ECO:0000259" key="14">
    <source>
        <dbReference type="PROSITE" id="PS50113"/>
    </source>
</evidence>
<comment type="caution">
    <text evidence="15">The sequence shown here is derived from an EMBL/GenBank/DDBJ whole genome shotgun (WGS) entry which is preliminary data.</text>
</comment>
<keyword evidence="6" id="KW-0418">Kinase</keyword>
<evidence type="ECO:0000256" key="10">
    <source>
        <dbReference type="SAM" id="MobiDB-lite"/>
    </source>
</evidence>
<feature type="domain" description="Response regulatory" evidence="12">
    <location>
        <begin position="682"/>
        <end position="797"/>
    </location>
</feature>
<dbReference type="PROSITE" id="PS50110">
    <property type="entry name" value="RESPONSE_REGULATORY"/>
    <property type="match status" value="1"/>
</dbReference>
<dbReference type="PANTHER" id="PTHR43065">
    <property type="entry name" value="SENSOR HISTIDINE KINASE"/>
    <property type="match status" value="1"/>
</dbReference>
<evidence type="ECO:0000256" key="7">
    <source>
        <dbReference type="ARBA" id="ARBA00022840"/>
    </source>
</evidence>
<dbReference type="NCBIfam" id="TIGR00229">
    <property type="entry name" value="sensory_box"/>
    <property type="match status" value="3"/>
</dbReference>
<dbReference type="InterPro" id="IPR004358">
    <property type="entry name" value="Sig_transdc_His_kin-like_C"/>
</dbReference>
<feature type="domain" description="PAC" evidence="14">
    <location>
        <begin position="94"/>
        <end position="146"/>
    </location>
</feature>